<name>N1V3F8_9MICC</name>
<dbReference type="InterPro" id="IPR001638">
    <property type="entry name" value="Solute-binding_3/MltF_N"/>
</dbReference>
<organism evidence="6 7">
    <name type="scientific">Arthrobacter crystallopoietes BAB-32</name>
    <dbReference type="NCBI Taxonomy" id="1246476"/>
    <lineage>
        <taxon>Bacteria</taxon>
        <taxon>Bacillati</taxon>
        <taxon>Actinomycetota</taxon>
        <taxon>Actinomycetes</taxon>
        <taxon>Micrococcales</taxon>
        <taxon>Micrococcaceae</taxon>
        <taxon>Crystallibacter</taxon>
    </lineage>
</organism>
<dbReference type="PROSITE" id="PS51257">
    <property type="entry name" value="PROKAR_LIPOPROTEIN"/>
    <property type="match status" value="1"/>
</dbReference>
<evidence type="ECO:0000259" key="5">
    <source>
        <dbReference type="SMART" id="SM00062"/>
    </source>
</evidence>
<evidence type="ECO:0000256" key="1">
    <source>
        <dbReference type="ARBA" id="ARBA00004418"/>
    </source>
</evidence>
<comment type="subcellular location">
    <subcellularLocation>
        <location evidence="1">Periplasm</location>
    </subcellularLocation>
</comment>
<dbReference type="EMBL" id="ANPE02000106">
    <property type="protein sequence ID" value="EMY34612.1"/>
    <property type="molecule type" value="Genomic_DNA"/>
</dbReference>
<dbReference type="PANTHER" id="PTHR30024">
    <property type="entry name" value="ALIPHATIC SULFONATES-BINDING PROTEIN-RELATED"/>
    <property type="match status" value="1"/>
</dbReference>
<evidence type="ECO:0000256" key="3">
    <source>
        <dbReference type="ARBA" id="ARBA00022729"/>
    </source>
</evidence>
<evidence type="ECO:0000256" key="2">
    <source>
        <dbReference type="ARBA" id="ARBA00010742"/>
    </source>
</evidence>
<feature type="chain" id="PRO_5004113116" evidence="4">
    <location>
        <begin position="36"/>
        <end position="325"/>
    </location>
</feature>
<evidence type="ECO:0000256" key="4">
    <source>
        <dbReference type="SAM" id="SignalP"/>
    </source>
</evidence>
<dbReference type="Proteomes" id="UP000010729">
    <property type="component" value="Unassembled WGS sequence"/>
</dbReference>
<dbReference type="InterPro" id="IPR015168">
    <property type="entry name" value="SsuA/THI5"/>
</dbReference>
<comment type="similarity">
    <text evidence="2">Belongs to the bacterial solute-binding protein SsuA/TauA family.</text>
</comment>
<dbReference type="SUPFAM" id="SSF53850">
    <property type="entry name" value="Periplasmic binding protein-like II"/>
    <property type="match status" value="1"/>
</dbReference>
<dbReference type="AlphaFoldDB" id="N1V3F8"/>
<dbReference type="OrthoDB" id="7808807at2"/>
<dbReference type="GO" id="GO:0042597">
    <property type="term" value="C:periplasmic space"/>
    <property type="evidence" value="ECO:0007669"/>
    <property type="project" value="UniProtKB-SubCell"/>
</dbReference>
<evidence type="ECO:0000313" key="7">
    <source>
        <dbReference type="Proteomes" id="UP000010729"/>
    </source>
</evidence>
<keyword evidence="7" id="KW-1185">Reference proteome</keyword>
<dbReference type="SMART" id="SM00062">
    <property type="entry name" value="PBPb"/>
    <property type="match status" value="1"/>
</dbReference>
<dbReference type="PANTHER" id="PTHR30024:SF47">
    <property type="entry name" value="TAURINE-BINDING PERIPLASMIC PROTEIN"/>
    <property type="match status" value="1"/>
</dbReference>
<protein>
    <submittedName>
        <fullName evidence="6">NMT1/THI5 like domain-containing protein</fullName>
    </submittedName>
</protein>
<dbReference type="Gene3D" id="3.40.190.10">
    <property type="entry name" value="Periplasmic binding protein-like II"/>
    <property type="match status" value="2"/>
</dbReference>
<gene>
    <name evidence="6" type="ORF">D477_008573</name>
</gene>
<proteinExistence type="inferred from homology"/>
<dbReference type="Pfam" id="PF09084">
    <property type="entry name" value="NMT1"/>
    <property type="match status" value="1"/>
</dbReference>
<sequence>MIQRRSILKTKASMVAAGAAAVALGLTACGGSSSAAPEGADATAETVQVGYFPLVHTSTAVHADEAGIFEANGLDVELVSTQGGAAAIPGLVSGSVDFTYTNYTSALLAAEQGLPVRLVAGNDVGKADHGIFVAKDSGIESIADLKGKSFAVNNLQNIGTVAINALLEEAGLQASDVKLVEMPYPDMQAALERGDVDAIWQVEPFQAGAAAAGLVKIGDLFTGPVADMPVAGWITTEKFAQENPEAVAAFKEALAASAEELQGDRDRLVELVPTFTKVGADVVQAIEMPQFQGELDVEALQKTADLMLKYQITDSELDVQTLVAE</sequence>
<dbReference type="RefSeq" id="WP_005268571.1">
    <property type="nucleotide sequence ID" value="NZ_ANPE02000106.1"/>
</dbReference>
<accession>N1V3F8</accession>
<feature type="domain" description="Solute-binding protein family 3/N-terminal" evidence="5">
    <location>
        <begin position="57"/>
        <end position="265"/>
    </location>
</feature>
<comment type="caution">
    <text evidence="6">The sequence shown here is derived from an EMBL/GenBank/DDBJ whole genome shotgun (WGS) entry which is preliminary data.</text>
</comment>
<feature type="signal peptide" evidence="4">
    <location>
        <begin position="1"/>
        <end position="35"/>
    </location>
</feature>
<keyword evidence="3 4" id="KW-0732">Signal</keyword>
<evidence type="ECO:0000313" key="6">
    <source>
        <dbReference type="EMBL" id="EMY34612.1"/>
    </source>
</evidence>
<reference evidence="6 7" key="1">
    <citation type="journal article" date="2013" name="Genome Announc.">
        <title>Draft Genome Sequence of Arthrobacter crystallopoietes Strain BAB-32, Revealing Genes for Bioremediation.</title>
        <authorList>
            <person name="Joshi M.N."/>
            <person name="Pandit A.S."/>
            <person name="Sharma A."/>
            <person name="Pandya R.V."/>
            <person name="Desai S.M."/>
            <person name="Saxena A.K."/>
            <person name="Bagatharia S.B."/>
        </authorList>
    </citation>
    <scope>NUCLEOTIDE SEQUENCE [LARGE SCALE GENOMIC DNA]</scope>
    <source>
        <strain evidence="6 7">BAB-32</strain>
    </source>
</reference>